<proteinExistence type="predicted"/>
<reference evidence="2" key="1">
    <citation type="journal article" date="2022" name="Front. Microbiol.">
        <title>New perspectives on an old grouping: The genomic and phenotypic variability of Oxalobacter formigenes and the implications for calcium oxalate stone prevention.</title>
        <authorList>
            <person name="Chmiel J.A."/>
            <person name="Carr C."/>
            <person name="Stuivenberg G.A."/>
            <person name="Venema R."/>
            <person name="Chanyi R.M."/>
            <person name="Al K.F."/>
            <person name="Giguere D."/>
            <person name="Say H."/>
            <person name="Akouris P.P."/>
            <person name="Dominguez Romero S.A."/>
            <person name="Kwong A."/>
            <person name="Tai V."/>
            <person name="Koval S.F."/>
            <person name="Razvi H."/>
            <person name="Bjazevic J."/>
            <person name="Burton J.P."/>
        </authorList>
    </citation>
    <scope>NUCLEOTIDE SEQUENCE</scope>
    <source>
        <strain evidence="2">WoOx3</strain>
    </source>
</reference>
<dbReference type="InterPro" id="IPR000073">
    <property type="entry name" value="AB_hydrolase_1"/>
</dbReference>
<accession>A0A9E9LYA6</accession>
<dbReference type="Pfam" id="PF12697">
    <property type="entry name" value="Abhydrolase_6"/>
    <property type="match status" value="1"/>
</dbReference>
<name>A0A9E9LYA6_9BURK</name>
<dbReference type="Proteomes" id="UP001156215">
    <property type="component" value="Chromosome"/>
</dbReference>
<evidence type="ECO:0000313" key="2">
    <source>
        <dbReference type="EMBL" id="WAW09697.1"/>
    </source>
</evidence>
<dbReference type="AlphaFoldDB" id="A0A9E9LYA6"/>
<evidence type="ECO:0000259" key="1">
    <source>
        <dbReference type="Pfam" id="PF12697"/>
    </source>
</evidence>
<dbReference type="KEGG" id="ovb:NB640_10775"/>
<keyword evidence="3" id="KW-1185">Reference proteome</keyword>
<dbReference type="Gene3D" id="3.40.50.1820">
    <property type="entry name" value="alpha/beta hydrolase"/>
    <property type="match status" value="1"/>
</dbReference>
<dbReference type="EMBL" id="CP098242">
    <property type="protein sequence ID" value="WAW09697.1"/>
    <property type="molecule type" value="Genomic_DNA"/>
</dbReference>
<dbReference type="GO" id="GO:0046464">
    <property type="term" value="P:acylglycerol catabolic process"/>
    <property type="evidence" value="ECO:0007669"/>
    <property type="project" value="TreeGrafter"/>
</dbReference>
<dbReference type="InterPro" id="IPR050266">
    <property type="entry name" value="AB_hydrolase_sf"/>
</dbReference>
<feature type="domain" description="AB hydrolase-1" evidence="1">
    <location>
        <begin position="46"/>
        <end position="247"/>
    </location>
</feature>
<dbReference type="RefSeq" id="WP_269308702.1">
    <property type="nucleotide sequence ID" value="NZ_CP098242.1"/>
</dbReference>
<protein>
    <submittedName>
        <fullName evidence="2">Alpha/beta hydrolase</fullName>
    </submittedName>
</protein>
<dbReference type="PANTHER" id="PTHR43798:SF33">
    <property type="entry name" value="HYDROLASE, PUTATIVE (AFU_ORTHOLOGUE AFUA_2G14860)-RELATED"/>
    <property type="match status" value="1"/>
</dbReference>
<keyword evidence="2" id="KW-0378">Hydrolase</keyword>
<dbReference type="SUPFAM" id="SSF53474">
    <property type="entry name" value="alpha/beta-Hydrolases"/>
    <property type="match status" value="1"/>
</dbReference>
<dbReference type="GO" id="GO:0016020">
    <property type="term" value="C:membrane"/>
    <property type="evidence" value="ECO:0007669"/>
    <property type="project" value="TreeGrafter"/>
</dbReference>
<evidence type="ECO:0000313" key="3">
    <source>
        <dbReference type="Proteomes" id="UP001156215"/>
    </source>
</evidence>
<sequence>MIRTYGKPPYRVAVIHGGPGAQGSMARVAMALSKSTGVIEPMQSRLDIASLIEELRSQLARSSEKPVTLIGHAWGAWLSLLYAATHPDDVRQVVMVGCAPLDAMYASQIMEKRRKRMTQGEWVLFNGLLFRLERVPPESRNWLMEQLGDLLDKTDHYDLEKTEEDKQGNIPVNGDMYLAVWPEAEAMCESGELLRRLKGIRCPLFVIHGEHDPRPVDGVTIPLHANNIGFKRYVLPQCGHVPFRERHAVGVFYDILEKIIKR</sequence>
<dbReference type="InterPro" id="IPR029058">
    <property type="entry name" value="AB_hydrolase_fold"/>
</dbReference>
<organism evidence="2 3">
    <name type="scientific">Oxalobacter vibrioformis</name>
    <dbReference type="NCBI Taxonomy" id="933080"/>
    <lineage>
        <taxon>Bacteria</taxon>
        <taxon>Pseudomonadati</taxon>
        <taxon>Pseudomonadota</taxon>
        <taxon>Betaproteobacteria</taxon>
        <taxon>Burkholderiales</taxon>
        <taxon>Oxalobacteraceae</taxon>
        <taxon>Oxalobacter</taxon>
    </lineage>
</organism>
<dbReference type="PANTHER" id="PTHR43798">
    <property type="entry name" value="MONOACYLGLYCEROL LIPASE"/>
    <property type="match status" value="1"/>
</dbReference>
<dbReference type="GO" id="GO:0047372">
    <property type="term" value="F:monoacylglycerol lipase activity"/>
    <property type="evidence" value="ECO:0007669"/>
    <property type="project" value="TreeGrafter"/>
</dbReference>
<gene>
    <name evidence="2" type="ORF">NB640_10775</name>
</gene>